<dbReference type="PROSITE" id="PS00678">
    <property type="entry name" value="WD_REPEATS_1"/>
    <property type="match status" value="1"/>
</dbReference>
<evidence type="ECO:0000313" key="9">
    <source>
        <dbReference type="EMBL" id="KAK9787251.1"/>
    </source>
</evidence>
<dbReference type="InterPro" id="IPR036322">
    <property type="entry name" value="WD40_repeat_dom_sf"/>
</dbReference>
<name>A0AAW1NNY6_9CHLO</name>
<evidence type="ECO:0000256" key="5">
    <source>
        <dbReference type="ARBA" id="ARBA00022917"/>
    </source>
</evidence>
<keyword evidence="5 7" id="KW-0648">Protein biosynthesis</keyword>
<feature type="repeat" description="WD" evidence="8">
    <location>
        <begin position="6"/>
        <end position="47"/>
    </location>
</feature>
<dbReference type="PANTHER" id="PTHR19877">
    <property type="entry name" value="EUKARYOTIC TRANSLATION INITIATION FACTOR 3 SUBUNIT I"/>
    <property type="match status" value="1"/>
</dbReference>
<dbReference type="PROSITE" id="PS50082">
    <property type="entry name" value="WD_REPEATS_2"/>
    <property type="match status" value="5"/>
</dbReference>
<dbReference type="InterPro" id="IPR001680">
    <property type="entry name" value="WD40_rpt"/>
</dbReference>
<feature type="repeat" description="WD" evidence="8">
    <location>
        <begin position="281"/>
        <end position="322"/>
    </location>
</feature>
<dbReference type="GO" id="GO:0033290">
    <property type="term" value="C:eukaryotic 48S preinitiation complex"/>
    <property type="evidence" value="ECO:0007669"/>
    <property type="project" value="UniProtKB-UniRule"/>
</dbReference>
<dbReference type="Proteomes" id="UP001465755">
    <property type="component" value="Unassembled WGS sequence"/>
</dbReference>
<keyword evidence="1 7" id="KW-0963">Cytoplasm</keyword>
<dbReference type="AlphaFoldDB" id="A0AAW1NNY6"/>
<comment type="subunit">
    <text evidence="7">Component of the eukaryotic translation initiation factor 3 (eIF-3) complex.</text>
</comment>
<evidence type="ECO:0000256" key="6">
    <source>
        <dbReference type="ARBA" id="ARBA00038394"/>
    </source>
</evidence>
<comment type="similarity">
    <text evidence="7">Belongs to the eIF-3 subunit I family.</text>
</comment>
<dbReference type="HAMAP" id="MF_03008">
    <property type="entry name" value="eIF3i"/>
    <property type="match status" value="1"/>
</dbReference>
<evidence type="ECO:0000256" key="8">
    <source>
        <dbReference type="PROSITE-ProRule" id="PRU00221"/>
    </source>
</evidence>
<gene>
    <name evidence="9" type="ORF">WJX73_000779</name>
</gene>
<sequence>MRPYLLKGHERPLTQLRYNREGDLLFSCARDHNPTLWYSDDGTRVGTYVGHKGSVATCDVSWDSYFLITASADSSAKVWVVETGECLHTFAYKQPCKAVTLSLGDKMAAISTDPFMAESAAIRIVSIADDPRDSSDEPLVTIPGERSRFSRLKFTNCNARLLSAGDDGYVRLWDVETGKEVEANKIHDDTVNDLQLSNDGTHFVTASRDKTSKLVDTATLQVLKTYQTDRNANSAAISPIRDHVLIGGGQEASEVTTTSSRAGRFESRFFHKIYQEEFGTVRGHFGPINAVAFHPDGRSFASGGEDGYVRLHHLSESEYLKSDFLDA</sequence>
<feature type="repeat" description="WD" evidence="8">
    <location>
        <begin position="184"/>
        <end position="225"/>
    </location>
</feature>
<feature type="repeat" description="WD" evidence="8">
    <location>
        <begin position="48"/>
        <end position="89"/>
    </location>
</feature>
<keyword evidence="3 8" id="KW-0853">WD repeat</keyword>
<dbReference type="PROSITE" id="PS50294">
    <property type="entry name" value="WD_REPEATS_REGION"/>
    <property type="match status" value="3"/>
</dbReference>
<dbReference type="SMART" id="SM00320">
    <property type="entry name" value="WD40"/>
    <property type="match status" value="5"/>
</dbReference>
<dbReference type="GO" id="GO:0071541">
    <property type="term" value="C:eukaryotic translation initiation factor 3 complex, eIF3m"/>
    <property type="evidence" value="ECO:0007669"/>
    <property type="project" value="TreeGrafter"/>
</dbReference>
<dbReference type="GO" id="GO:0003743">
    <property type="term" value="F:translation initiation factor activity"/>
    <property type="evidence" value="ECO:0007669"/>
    <property type="project" value="UniProtKB-UniRule"/>
</dbReference>
<evidence type="ECO:0000256" key="1">
    <source>
        <dbReference type="ARBA" id="ARBA00022490"/>
    </source>
</evidence>
<dbReference type="SUPFAM" id="SSF50978">
    <property type="entry name" value="WD40 repeat-like"/>
    <property type="match status" value="1"/>
</dbReference>
<dbReference type="GO" id="GO:0016282">
    <property type="term" value="C:eukaryotic 43S preinitiation complex"/>
    <property type="evidence" value="ECO:0007669"/>
    <property type="project" value="UniProtKB-UniRule"/>
</dbReference>
<keyword evidence="2 7" id="KW-0396">Initiation factor</keyword>
<comment type="similarity">
    <text evidence="6">Belongs to the WD repeat STRAP family.</text>
</comment>
<dbReference type="InterPro" id="IPR015943">
    <property type="entry name" value="WD40/YVTN_repeat-like_dom_sf"/>
</dbReference>
<dbReference type="Gene3D" id="2.130.10.10">
    <property type="entry name" value="YVTN repeat-like/Quinoprotein amine dehydrogenase"/>
    <property type="match status" value="1"/>
</dbReference>
<evidence type="ECO:0000256" key="7">
    <source>
        <dbReference type="HAMAP-Rule" id="MF_03008"/>
    </source>
</evidence>
<keyword evidence="4" id="KW-0677">Repeat</keyword>
<comment type="subcellular location">
    <subcellularLocation>
        <location evidence="7">Cytoplasm</location>
    </subcellularLocation>
</comment>
<protein>
    <recommendedName>
        <fullName evidence="7">Eukaryotic translation initiation factor 3 subunit I</fullName>
        <shortName evidence="7">eIF3i</shortName>
    </recommendedName>
</protein>
<evidence type="ECO:0000256" key="4">
    <source>
        <dbReference type="ARBA" id="ARBA00022737"/>
    </source>
</evidence>
<reference evidence="9 10" key="1">
    <citation type="journal article" date="2024" name="Nat. Commun.">
        <title>Phylogenomics reveals the evolutionary origins of lichenization in chlorophyte algae.</title>
        <authorList>
            <person name="Puginier C."/>
            <person name="Libourel C."/>
            <person name="Otte J."/>
            <person name="Skaloud P."/>
            <person name="Haon M."/>
            <person name="Grisel S."/>
            <person name="Petersen M."/>
            <person name="Berrin J.G."/>
            <person name="Delaux P.M."/>
            <person name="Dal Grande F."/>
            <person name="Keller J."/>
        </authorList>
    </citation>
    <scope>NUCLEOTIDE SEQUENCE [LARGE SCALE GENOMIC DNA]</scope>
    <source>
        <strain evidence="9 10">SAG 2036</strain>
    </source>
</reference>
<organism evidence="9 10">
    <name type="scientific">Symbiochloris irregularis</name>
    <dbReference type="NCBI Taxonomy" id="706552"/>
    <lineage>
        <taxon>Eukaryota</taxon>
        <taxon>Viridiplantae</taxon>
        <taxon>Chlorophyta</taxon>
        <taxon>core chlorophytes</taxon>
        <taxon>Trebouxiophyceae</taxon>
        <taxon>Trebouxiales</taxon>
        <taxon>Trebouxiaceae</taxon>
        <taxon>Symbiochloris</taxon>
    </lineage>
</organism>
<evidence type="ECO:0000256" key="3">
    <source>
        <dbReference type="ARBA" id="ARBA00022574"/>
    </source>
</evidence>
<dbReference type="Pfam" id="PF24805">
    <property type="entry name" value="EIF3I"/>
    <property type="match status" value="1"/>
</dbReference>
<evidence type="ECO:0000256" key="2">
    <source>
        <dbReference type="ARBA" id="ARBA00022540"/>
    </source>
</evidence>
<dbReference type="PANTHER" id="PTHR19877:SF1">
    <property type="entry name" value="EUKARYOTIC TRANSLATION INITIATION FACTOR 3 SUBUNIT I"/>
    <property type="match status" value="1"/>
</dbReference>
<proteinExistence type="inferred from homology"/>
<dbReference type="GO" id="GO:0001732">
    <property type="term" value="P:formation of cytoplasmic translation initiation complex"/>
    <property type="evidence" value="ECO:0007669"/>
    <property type="project" value="UniProtKB-UniRule"/>
</dbReference>
<feature type="repeat" description="WD" evidence="8">
    <location>
        <begin position="142"/>
        <end position="183"/>
    </location>
</feature>
<dbReference type="InterPro" id="IPR027525">
    <property type="entry name" value="eIF3i"/>
</dbReference>
<comment type="caution">
    <text evidence="9">The sequence shown here is derived from an EMBL/GenBank/DDBJ whole genome shotgun (WGS) entry which is preliminary data.</text>
</comment>
<dbReference type="GO" id="GO:0003723">
    <property type="term" value="F:RNA binding"/>
    <property type="evidence" value="ECO:0007669"/>
    <property type="project" value="TreeGrafter"/>
</dbReference>
<comment type="function">
    <text evidence="7">Component of the eukaryotic translation initiation factor 3 (eIF-3) complex, which is involved in protein synthesis of a specialized repertoire of mRNAs and, together with other initiation factors, stimulates binding of mRNA and methionyl-tRNAi to the 40S ribosome. The eIF-3 complex specifically targets and initiates translation of a subset of mRNAs involved in cell proliferation.</text>
</comment>
<accession>A0AAW1NNY6</accession>
<dbReference type="EMBL" id="JALJOQ010000252">
    <property type="protein sequence ID" value="KAK9787251.1"/>
    <property type="molecule type" value="Genomic_DNA"/>
</dbReference>
<dbReference type="InterPro" id="IPR019775">
    <property type="entry name" value="WD40_repeat_CS"/>
</dbReference>
<keyword evidence="10" id="KW-1185">Reference proteome</keyword>
<dbReference type="CDD" id="cd00200">
    <property type="entry name" value="WD40"/>
    <property type="match status" value="1"/>
</dbReference>
<evidence type="ECO:0000313" key="10">
    <source>
        <dbReference type="Proteomes" id="UP001465755"/>
    </source>
</evidence>